<evidence type="ECO:0000313" key="1">
    <source>
        <dbReference type="EMBL" id="KAF0722835.1"/>
    </source>
</evidence>
<feature type="non-terminal residue" evidence="1">
    <location>
        <position position="1"/>
    </location>
</feature>
<reference evidence="1 2" key="1">
    <citation type="submission" date="2019-08" db="EMBL/GenBank/DDBJ databases">
        <title>Whole genome of Aphis craccivora.</title>
        <authorList>
            <person name="Voronova N.V."/>
            <person name="Shulinski R.S."/>
            <person name="Bandarenka Y.V."/>
            <person name="Zhorov D.G."/>
            <person name="Warner D."/>
        </authorList>
    </citation>
    <scope>NUCLEOTIDE SEQUENCE [LARGE SCALE GENOMIC DNA]</scope>
    <source>
        <strain evidence="1">180601</strain>
        <tissue evidence="1">Whole Body</tissue>
    </source>
</reference>
<sequence length="285" mass="32742">SFISPSAPTYWPSHTNRHPDILDFFITSLPNHLNNNIRNLDELSSDHSPVLLHLGGKPENVNNTLHSKQINFNLFQKKLDKYISLNTRLKTRDDIDSASQLLITTIQEAITVSTFSPSNTNIPIKPHEYTYLPQNLKDLIKKKRQARKIWHQTHYPEHKHELNKLTNKLKKDLQTFKTNQFHSLLSSLTPVNGSLWKSIKNKTKRKDVVPPLTNPNNTLAITDSEKANLFGNHLSEIFQPHSDTNYNITTHIENVQTFLNVCEVSPPTSPKNFQNICNLIFLICN</sequence>
<accession>A0A6G0W6X2</accession>
<name>A0A6G0W6X2_APHCR</name>
<gene>
    <name evidence="1" type="ORF">FWK35_00027870</name>
</gene>
<dbReference type="AlphaFoldDB" id="A0A6G0W6X2"/>
<dbReference type="Proteomes" id="UP000478052">
    <property type="component" value="Unassembled WGS sequence"/>
</dbReference>
<evidence type="ECO:0000313" key="2">
    <source>
        <dbReference type="Proteomes" id="UP000478052"/>
    </source>
</evidence>
<dbReference type="OrthoDB" id="6768810at2759"/>
<protein>
    <submittedName>
        <fullName evidence="1">Uncharacterized protein</fullName>
    </submittedName>
</protein>
<proteinExistence type="predicted"/>
<organism evidence="1 2">
    <name type="scientific">Aphis craccivora</name>
    <name type="common">Cowpea aphid</name>
    <dbReference type="NCBI Taxonomy" id="307492"/>
    <lineage>
        <taxon>Eukaryota</taxon>
        <taxon>Metazoa</taxon>
        <taxon>Ecdysozoa</taxon>
        <taxon>Arthropoda</taxon>
        <taxon>Hexapoda</taxon>
        <taxon>Insecta</taxon>
        <taxon>Pterygota</taxon>
        <taxon>Neoptera</taxon>
        <taxon>Paraneoptera</taxon>
        <taxon>Hemiptera</taxon>
        <taxon>Sternorrhyncha</taxon>
        <taxon>Aphidomorpha</taxon>
        <taxon>Aphidoidea</taxon>
        <taxon>Aphididae</taxon>
        <taxon>Aphidini</taxon>
        <taxon>Aphis</taxon>
        <taxon>Aphis</taxon>
    </lineage>
</organism>
<dbReference type="EMBL" id="VUJU01009024">
    <property type="protein sequence ID" value="KAF0722835.1"/>
    <property type="molecule type" value="Genomic_DNA"/>
</dbReference>
<keyword evidence="2" id="KW-1185">Reference proteome</keyword>
<comment type="caution">
    <text evidence="1">The sequence shown here is derived from an EMBL/GenBank/DDBJ whole genome shotgun (WGS) entry which is preliminary data.</text>
</comment>